<dbReference type="SUPFAM" id="SSF103473">
    <property type="entry name" value="MFS general substrate transporter"/>
    <property type="match status" value="1"/>
</dbReference>
<feature type="transmembrane region" description="Helical" evidence="8">
    <location>
        <begin position="457"/>
        <end position="478"/>
    </location>
</feature>
<feature type="transmembrane region" description="Helical" evidence="8">
    <location>
        <begin position="43"/>
        <end position="65"/>
    </location>
</feature>
<dbReference type="OMA" id="ICEDEDR"/>
<dbReference type="InterPro" id="IPR036259">
    <property type="entry name" value="MFS_trans_sf"/>
</dbReference>
<evidence type="ECO:0000256" key="5">
    <source>
        <dbReference type="ARBA" id="ARBA00022989"/>
    </source>
</evidence>
<dbReference type="GO" id="GO:0015347">
    <property type="term" value="F:sodium-independent organic anion transmembrane transporter activity"/>
    <property type="evidence" value="ECO:0007669"/>
    <property type="project" value="TreeGrafter"/>
</dbReference>
<dbReference type="Proteomes" id="UP000031668">
    <property type="component" value="Unassembled WGS sequence"/>
</dbReference>
<comment type="subcellular location">
    <subcellularLocation>
        <location evidence="1">Cell membrane</location>
        <topology evidence="1">Multi-pass membrane protein</topology>
    </subcellularLocation>
</comment>
<evidence type="ECO:0000259" key="9">
    <source>
        <dbReference type="PROSITE" id="PS51465"/>
    </source>
</evidence>
<feature type="transmembrane region" description="Helical" evidence="8">
    <location>
        <begin position="401"/>
        <end position="426"/>
    </location>
</feature>
<dbReference type="InterPro" id="IPR004156">
    <property type="entry name" value="OATP"/>
</dbReference>
<keyword evidence="5 8" id="KW-1133">Transmembrane helix</keyword>
<comment type="similarity">
    <text evidence="2">Belongs to the organo anion transporter (TC 2.A.60) family.</text>
</comment>
<keyword evidence="4 8" id="KW-0812">Transmembrane</keyword>
<organism evidence="10 11">
    <name type="scientific">Thelohanellus kitauei</name>
    <name type="common">Myxosporean</name>
    <dbReference type="NCBI Taxonomy" id="669202"/>
    <lineage>
        <taxon>Eukaryota</taxon>
        <taxon>Metazoa</taxon>
        <taxon>Cnidaria</taxon>
        <taxon>Myxozoa</taxon>
        <taxon>Myxosporea</taxon>
        <taxon>Bivalvulida</taxon>
        <taxon>Platysporina</taxon>
        <taxon>Myxobolidae</taxon>
        <taxon>Thelohanellus</taxon>
    </lineage>
</organism>
<evidence type="ECO:0000313" key="11">
    <source>
        <dbReference type="Proteomes" id="UP000031668"/>
    </source>
</evidence>
<evidence type="ECO:0000256" key="2">
    <source>
        <dbReference type="ARBA" id="ARBA00009657"/>
    </source>
</evidence>
<dbReference type="EMBL" id="JWZT01004773">
    <property type="protein sequence ID" value="KII63102.1"/>
    <property type="molecule type" value="Genomic_DNA"/>
</dbReference>
<dbReference type="PROSITE" id="PS51465">
    <property type="entry name" value="KAZAL_2"/>
    <property type="match status" value="1"/>
</dbReference>
<comment type="caution">
    <text evidence="10">The sequence shown here is derived from an EMBL/GenBank/DDBJ whole genome shotgun (WGS) entry which is preliminary data.</text>
</comment>
<protein>
    <submittedName>
        <fullName evidence="10">Solute carrier organic anion transporter family member 4C1</fullName>
    </submittedName>
</protein>
<dbReference type="AlphaFoldDB" id="A0A0C2J210"/>
<evidence type="ECO:0000256" key="4">
    <source>
        <dbReference type="ARBA" id="ARBA00022692"/>
    </source>
</evidence>
<evidence type="ECO:0000256" key="3">
    <source>
        <dbReference type="ARBA" id="ARBA00022475"/>
    </source>
</evidence>
<feature type="transmembrane region" description="Helical" evidence="8">
    <location>
        <begin position="256"/>
        <end position="276"/>
    </location>
</feature>
<keyword evidence="7" id="KW-1015">Disulfide bond</keyword>
<proteinExistence type="inferred from homology"/>
<feature type="domain" description="Kazal-like" evidence="9">
    <location>
        <begin position="300"/>
        <end position="362"/>
    </location>
</feature>
<dbReference type="GO" id="GO:0016323">
    <property type="term" value="C:basolateral plasma membrane"/>
    <property type="evidence" value="ECO:0007669"/>
    <property type="project" value="TreeGrafter"/>
</dbReference>
<sequence>MPVFIVSRQTIDVQAKSYLCMENTSVPHAKEGTHQQLSLTLMYIGYALIGIGSAPLFTIAINYILETFDESQTPLFTTIYYTCQVLGIVFVFILGKIALNIPMFPWKEQDSQLTPDQDNWVGAYWVIYLIGFFIMLFLLIANLIVSQYIKYKSKTVNLPPKQDKTTKRSFSNLFSSVLGVVKNVKLFLMIISYACVNLAENSIANYLQMYLEVQFQMSPDNAAIWGGVPAIFSTVIGLYLSSLLMKKYCSDNQKLFLIHMTAATLSVVCLVASSFYCEQEKIHGLKQDQAVISGFDTAYYDSCGCSVEDYFPVCLNGKSTYYSPCILGCKNVSNNHGGKTFTDCFNSQPHPEYKLTEGNCPKKCFKLVPFLILGNLSIFFICLSSMTSLQSEINLSEGDSFDLALGIKAVLCRILQIIGPVLYGLLFDFSCSIKRPLVGGDITSNCIEYDQKKMTMIYIGVSAFFAMFDVVGPAYNYFRK</sequence>
<evidence type="ECO:0000256" key="7">
    <source>
        <dbReference type="ARBA" id="ARBA00023157"/>
    </source>
</evidence>
<gene>
    <name evidence="10" type="ORF">RF11_01849</name>
</gene>
<reference evidence="10 11" key="1">
    <citation type="journal article" date="2014" name="Genome Biol. Evol.">
        <title>The genome of the myxosporean Thelohanellus kitauei shows adaptations to nutrient acquisition within its fish host.</title>
        <authorList>
            <person name="Yang Y."/>
            <person name="Xiong J."/>
            <person name="Zhou Z."/>
            <person name="Huo F."/>
            <person name="Miao W."/>
            <person name="Ran C."/>
            <person name="Liu Y."/>
            <person name="Zhang J."/>
            <person name="Feng J."/>
            <person name="Wang M."/>
            <person name="Wang M."/>
            <person name="Wang L."/>
            <person name="Yao B."/>
        </authorList>
    </citation>
    <scope>NUCLEOTIDE SEQUENCE [LARGE SCALE GENOMIC DNA]</scope>
    <source>
        <strain evidence="10">Wuqing</strain>
    </source>
</reference>
<dbReference type="GO" id="GO:0043252">
    <property type="term" value="P:sodium-independent organic anion transport"/>
    <property type="evidence" value="ECO:0007669"/>
    <property type="project" value="TreeGrafter"/>
</dbReference>
<name>A0A0C2J210_THEKT</name>
<keyword evidence="3" id="KW-1003">Cell membrane</keyword>
<dbReference type="PANTHER" id="PTHR11388">
    <property type="entry name" value="ORGANIC ANION TRANSPORTER"/>
    <property type="match status" value="1"/>
</dbReference>
<evidence type="ECO:0000256" key="8">
    <source>
        <dbReference type="SAM" id="Phobius"/>
    </source>
</evidence>
<evidence type="ECO:0000256" key="6">
    <source>
        <dbReference type="ARBA" id="ARBA00023136"/>
    </source>
</evidence>
<feature type="transmembrane region" description="Helical" evidence="8">
    <location>
        <begin position="123"/>
        <end position="145"/>
    </location>
</feature>
<feature type="transmembrane region" description="Helical" evidence="8">
    <location>
        <begin position="224"/>
        <end position="244"/>
    </location>
</feature>
<feature type="transmembrane region" description="Helical" evidence="8">
    <location>
        <begin position="367"/>
        <end position="389"/>
    </location>
</feature>
<feature type="transmembrane region" description="Helical" evidence="8">
    <location>
        <begin position="77"/>
        <end position="103"/>
    </location>
</feature>
<dbReference type="Pfam" id="PF03137">
    <property type="entry name" value="OATP"/>
    <property type="match status" value="1"/>
</dbReference>
<accession>A0A0C2J210</accession>
<keyword evidence="6 8" id="KW-0472">Membrane</keyword>
<dbReference type="Gene3D" id="1.20.1250.20">
    <property type="entry name" value="MFS general substrate transporter like domains"/>
    <property type="match status" value="1"/>
</dbReference>
<dbReference type="PANTHER" id="PTHR11388:SF157">
    <property type="entry name" value="SOLUTE CARRIER ORGANIC ANION TRANSPORTER FAMILY MEMBER 2A1-LIKE"/>
    <property type="match status" value="1"/>
</dbReference>
<keyword evidence="11" id="KW-1185">Reference proteome</keyword>
<evidence type="ECO:0000256" key="1">
    <source>
        <dbReference type="ARBA" id="ARBA00004651"/>
    </source>
</evidence>
<evidence type="ECO:0000313" key="10">
    <source>
        <dbReference type="EMBL" id="KII63102.1"/>
    </source>
</evidence>
<dbReference type="OrthoDB" id="5959811at2759"/>
<dbReference type="InterPro" id="IPR002350">
    <property type="entry name" value="Kazal_dom"/>
</dbReference>